<evidence type="ECO:0000313" key="3">
    <source>
        <dbReference type="Proteomes" id="UP000324222"/>
    </source>
</evidence>
<dbReference type="AlphaFoldDB" id="A0A5B7CSF5"/>
<accession>A0A5B7CSF5</accession>
<dbReference type="EMBL" id="VSRR010000153">
    <property type="protein sequence ID" value="MPC11256.1"/>
    <property type="molecule type" value="Genomic_DNA"/>
</dbReference>
<organism evidence="2 3">
    <name type="scientific">Portunus trituberculatus</name>
    <name type="common">Swimming crab</name>
    <name type="synonym">Neptunus trituberculatus</name>
    <dbReference type="NCBI Taxonomy" id="210409"/>
    <lineage>
        <taxon>Eukaryota</taxon>
        <taxon>Metazoa</taxon>
        <taxon>Ecdysozoa</taxon>
        <taxon>Arthropoda</taxon>
        <taxon>Crustacea</taxon>
        <taxon>Multicrustacea</taxon>
        <taxon>Malacostraca</taxon>
        <taxon>Eumalacostraca</taxon>
        <taxon>Eucarida</taxon>
        <taxon>Decapoda</taxon>
        <taxon>Pleocyemata</taxon>
        <taxon>Brachyura</taxon>
        <taxon>Eubrachyura</taxon>
        <taxon>Portunoidea</taxon>
        <taxon>Portunidae</taxon>
        <taxon>Portuninae</taxon>
        <taxon>Portunus</taxon>
    </lineage>
</organism>
<name>A0A5B7CSF5_PORTR</name>
<reference evidence="2 3" key="1">
    <citation type="submission" date="2019-05" db="EMBL/GenBank/DDBJ databases">
        <title>Another draft genome of Portunus trituberculatus and its Hox gene families provides insights of decapod evolution.</title>
        <authorList>
            <person name="Jeong J.-H."/>
            <person name="Song I."/>
            <person name="Kim S."/>
            <person name="Choi T."/>
            <person name="Kim D."/>
            <person name="Ryu S."/>
            <person name="Kim W."/>
        </authorList>
    </citation>
    <scope>NUCLEOTIDE SEQUENCE [LARGE SCALE GENOMIC DNA]</scope>
    <source>
        <tissue evidence="2">Muscle</tissue>
    </source>
</reference>
<gene>
    <name evidence="2" type="ORF">E2C01_003917</name>
</gene>
<dbReference type="Proteomes" id="UP000324222">
    <property type="component" value="Unassembled WGS sequence"/>
</dbReference>
<comment type="caution">
    <text evidence="2">The sequence shown here is derived from an EMBL/GenBank/DDBJ whole genome shotgun (WGS) entry which is preliminary data.</text>
</comment>
<evidence type="ECO:0000256" key="1">
    <source>
        <dbReference type="SAM" id="MobiDB-lite"/>
    </source>
</evidence>
<sequence length="84" mass="9067">MAGKVKQEAGRVVMRQHGPQHPPDALVQGVDLGDELHGRLPTLADVLPTNHHHHHHQLRDSPGDGILGYLLLQAPDVVAALGFL</sequence>
<proteinExistence type="predicted"/>
<keyword evidence="3" id="KW-1185">Reference proteome</keyword>
<protein>
    <submittedName>
        <fullName evidence="2">Uncharacterized protein</fullName>
    </submittedName>
</protein>
<evidence type="ECO:0000313" key="2">
    <source>
        <dbReference type="EMBL" id="MPC11256.1"/>
    </source>
</evidence>
<feature type="region of interest" description="Disordered" evidence="1">
    <location>
        <begin position="1"/>
        <end position="24"/>
    </location>
</feature>